<keyword evidence="1" id="KW-1133">Transmembrane helix</keyword>
<evidence type="ECO:0000313" key="3">
    <source>
        <dbReference type="Proteomes" id="UP001631957"/>
    </source>
</evidence>
<evidence type="ECO:0000313" key="2">
    <source>
        <dbReference type="EMBL" id="MFM9615450.1"/>
    </source>
</evidence>
<proteinExistence type="predicted"/>
<reference evidence="2 3" key="1">
    <citation type="submission" date="2024-12" db="EMBL/GenBank/DDBJ databases">
        <title>Forecasting of Potato common scab and diversities of Pathogenic streptomyces spp. in china.</title>
        <authorList>
            <person name="Handique U."/>
            <person name="Wu J."/>
        </authorList>
    </citation>
    <scope>NUCLEOTIDE SEQUENCE [LARGE SCALE GENOMIC DNA]</scope>
    <source>
        <strain evidence="2 3">ZRIMU1530</strain>
    </source>
</reference>
<keyword evidence="3" id="KW-1185">Reference proteome</keyword>
<feature type="transmembrane region" description="Helical" evidence="1">
    <location>
        <begin position="111"/>
        <end position="133"/>
    </location>
</feature>
<accession>A0ABW9I7N4</accession>
<keyword evidence="1" id="KW-0472">Membrane</keyword>
<gene>
    <name evidence="2" type="ORF">ACKI18_43030</name>
</gene>
<keyword evidence="1" id="KW-0812">Transmembrane</keyword>
<comment type="caution">
    <text evidence="2">The sequence shown here is derived from an EMBL/GenBank/DDBJ whole genome shotgun (WGS) entry which is preliminary data.</text>
</comment>
<evidence type="ECO:0008006" key="4">
    <source>
        <dbReference type="Google" id="ProtNLM"/>
    </source>
</evidence>
<dbReference type="RefSeq" id="WP_109363775.1">
    <property type="nucleotide sequence ID" value="NZ_JBJVNI010000035.1"/>
</dbReference>
<dbReference type="EMBL" id="JBJVNI010000035">
    <property type="protein sequence ID" value="MFM9615450.1"/>
    <property type="molecule type" value="Genomic_DNA"/>
</dbReference>
<organism evidence="2 3">
    <name type="scientific">Streptomyces niveiscabiei</name>
    <dbReference type="NCBI Taxonomy" id="164115"/>
    <lineage>
        <taxon>Bacteria</taxon>
        <taxon>Bacillati</taxon>
        <taxon>Actinomycetota</taxon>
        <taxon>Actinomycetes</taxon>
        <taxon>Kitasatosporales</taxon>
        <taxon>Streptomycetaceae</taxon>
        <taxon>Streptomyces</taxon>
    </lineage>
</organism>
<sequence length="147" mass="16641">MGISFIGAVQFWIPTAIVCVVIALLVRRNQKERRFLRPSSMIALCCISLLNAVTVWAVGFSRTGLDIKESCEYKHGVPFDEEWNNEHYMESQKIFPLHAKCNANVDLVPAWINPTIVALALLSIAFLCVAVYLEVHKFIRGRKNVHV</sequence>
<evidence type="ECO:0000256" key="1">
    <source>
        <dbReference type="SAM" id="Phobius"/>
    </source>
</evidence>
<protein>
    <recommendedName>
        <fullName evidence="4">Integral membrane protein</fullName>
    </recommendedName>
</protein>
<dbReference type="Proteomes" id="UP001631957">
    <property type="component" value="Unassembled WGS sequence"/>
</dbReference>
<feature type="transmembrane region" description="Helical" evidence="1">
    <location>
        <begin position="6"/>
        <end position="26"/>
    </location>
</feature>
<name>A0ABW9I7N4_9ACTN</name>
<feature type="transmembrane region" description="Helical" evidence="1">
    <location>
        <begin position="38"/>
        <end position="58"/>
    </location>
</feature>